<dbReference type="GO" id="GO:0016887">
    <property type="term" value="F:ATP hydrolysis activity"/>
    <property type="evidence" value="ECO:0007669"/>
    <property type="project" value="InterPro"/>
</dbReference>
<dbReference type="GO" id="GO:0022857">
    <property type="term" value="F:transmembrane transporter activity"/>
    <property type="evidence" value="ECO:0007669"/>
    <property type="project" value="TreeGrafter"/>
</dbReference>
<dbReference type="SUPFAM" id="SSF55729">
    <property type="entry name" value="Acyl-CoA N-acyltransferases (Nat)"/>
    <property type="match status" value="1"/>
</dbReference>
<accession>A0A0F9XCC7</accession>
<dbReference type="PANTHER" id="PTHR24220:SF612">
    <property type="entry name" value="FE(3+) IONS IMPORT ATP-BINDING PROTEIN FBPC"/>
    <property type="match status" value="1"/>
</dbReference>
<dbReference type="Gene3D" id="3.40.50.300">
    <property type="entry name" value="P-loop containing nucleotide triphosphate hydrolases"/>
    <property type="match status" value="1"/>
</dbReference>
<dbReference type="EMBL" id="LAZR01000119">
    <property type="protein sequence ID" value="KKN89373.1"/>
    <property type="molecule type" value="Genomic_DNA"/>
</dbReference>
<dbReference type="AlphaFoldDB" id="A0A0F9XCC7"/>
<dbReference type="InterPro" id="IPR027417">
    <property type="entry name" value="P-loop_NTPase"/>
</dbReference>
<protein>
    <recommendedName>
        <fullName evidence="3">AAA+ ATPase domain-containing protein</fullName>
    </recommendedName>
</protein>
<dbReference type="InterPro" id="IPR003439">
    <property type="entry name" value="ABC_transporter-like_ATP-bd"/>
</dbReference>
<dbReference type="SUPFAM" id="SSF52540">
    <property type="entry name" value="P-loop containing nucleoside triphosphate hydrolases"/>
    <property type="match status" value="1"/>
</dbReference>
<evidence type="ECO:0000256" key="2">
    <source>
        <dbReference type="ARBA" id="ARBA00022840"/>
    </source>
</evidence>
<sequence>MTYHRSNALWRVRVNVRIRRPRPKTPDARRLARIFGLTDGLDETLYDEFELPLAAGKIVALVGPSGSGKSLLLRDVMRQARRGMWMDARQLVASDLPAISLLGGPSVGRTDQSNERSLAGRLAMLARCGLAEPAALITPARRLSGGQVHRLALARVLWEAQRRAAGGPRASGDRQSARPVVVAADEFAASLDWPTGSVLCRHVRKLVTSSGICLLVATHRWDLLDDLQPDRVIVKPLGQPPRELPRRRWLSPSACRRWSGRWRVHRGRLADYKALGRFHYLTGPPAAHKRVYVIPAPRVHRPHGGPAVAAVAVVSPPVLQCRARNIVTGGRYCRPPRRRAVGWLNAEVETISRVIVHPIYRGEGLAVQLVRHILRTSPVAMVEALAIMGRYHPLFERAGMTAMIDDEFRYAYYHHHVDSGGPAVAAATATP</sequence>
<reference evidence="4" key="1">
    <citation type="journal article" date="2015" name="Nature">
        <title>Complex archaea that bridge the gap between prokaryotes and eukaryotes.</title>
        <authorList>
            <person name="Spang A."/>
            <person name="Saw J.H."/>
            <person name="Jorgensen S.L."/>
            <person name="Zaremba-Niedzwiedzka K."/>
            <person name="Martijn J."/>
            <person name="Lind A.E."/>
            <person name="van Eijk R."/>
            <person name="Schleper C."/>
            <person name="Guy L."/>
            <person name="Ettema T.J."/>
        </authorList>
    </citation>
    <scope>NUCLEOTIDE SEQUENCE</scope>
</reference>
<dbReference type="InterPro" id="IPR015854">
    <property type="entry name" value="ABC_transpr_LolD-like"/>
</dbReference>
<keyword evidence="2" id="KW-0067">ATP-binding</keyword>
<comment type="caution">
    <text evidence="4">The sequence shown here is derived from an EMBL/GenBank/DDBJ whole genome shotgun (WGS) entry which is preliminary data.</text>
</comment>
<dbReference type="Gene3D" id="3.40.630.30">
    <property type="match status" value="1"/>
</dbReference>
<dbReference type="SMART" id="SM00382">
    <property type="entry name" value="AAA"/>
    <property type="match status" value="1"/>
</dbReference>
<feature type="domain" description="AAA+ ATPase" evidence="3">
    <location>
        <begin position="55"/>
        <end position="248"/>
    </location>
</feature>
<proteinExistence type="predicted"/>
<dbReference type="InterPro" id="IPR016181">
    <property type="entry name" value="Acyl_CoA_acyltransferase"/>
</dbReference>
<dbReference type="PANTHER" id="PTHR24220">
    <property type="entry name" value="IMPORT ATP-BINDING PROTEIN"/>
    <property type="match status" value="1"/>
</dbReference>
<evidence type="ECO:0000256" key="1">
    <source>
        <dbReference type="ARBA" id="ARBA00022741"/>
    </source>
</evidence>
<name>A0A0F9XCC7_9ZZZZ</name>
<gene>
    <name evidence="4" type="ORF">LCGC14_0238800</name>
</gene>
<dbReference type="CDD" id="cd00267">
    <property type="entry name" value="ABC_ATPase"/>
    <property type="match status" value="1"/>
</dbReference>
<keyword evidence="1" id="KW-0547">Nucleotide-binding</keyword>
<evidence type="ECO:0000313" key="4">
    <source>
        <dbReference type="EMBL" id="KKN89373.1"/>
    </source>
</evidence>
<dbReference type="Pfam" id="PF00005">
    <property type="entry name" value="ABC_tran"/>
    <property type="match status" value="1"/>
</dbReference>
<dbReference type="GO" id="GO:0005886">
    <property type="term" value="C:plasma membrane"/>
    <property type="evidence" value="ECO:0007669"/>
    <property type="project" value="TreeGrafter"/>
</dbReference>
<organism evidence="4">
    <name type="scientific">marine sediment metagenome</name>
    <dbReference type="NCBI Taxonomy" id="412755"/>
    <lineage>
        <taxon>unclassified sequences</taxon>
        <taxon>metagenomes</taxon>
        <taxon>ecological metagenomes</taxon>
    </lineage>
</organism>
<dbReference type="GO" id="GO:0005524">
    <property type="term" value="F:ATP binding"/>
    <property type="evidence" value="ECO:0007669"/>
    <property type="project" value="UniProtKB-KW"/>
</dbReference>
<evidence type="ECO:0000259" key="3">
    <source>
        <dbReference type="SMART" id="SM00382"/>
    </source>
</evidence>
<dbReference type="InterPro" id="IPR003593">
    <property type="entry name" value="AAA+_ATPase"/>
</dbReference>